<keyword evidence="9" id="KW-1185">Reference proteome</keyword>
<organism evidence="8 9">
    <name type="scientific">Tetracentron sinense</name>
    <name type="common">Spur-leaf</name>
    <dbReference type="NCBI Taxonomy" id="13715"/>
    <lineage>
        <taxon>Eukaryota</taxon>
        <taxon>Viridiplantae</taxon>
        <taxon>Streptophyta</taxon>
        <taxon>Embryophyta</taxon>
        <taxon>Tracheophyta</taxon>
        <taxon>Spermatophyta</taxon>
        <taxon>Magnoliopsida</taxon>
        <taxon>Trochodendrales</taxon>
        <taxon>Trochodendraceae</taxon>
        <taxon>Tetracentron</taxon>
    </lineage>
</organism>
<dbReference type="Proteomes" id="UP000655225">
    <property type="component" value="Unassembled WGS sequence"/>
</dbReference>
<protein>
    <submittedName>
        <fullName evidence="8">Uncharacterized protein</fullName>
    </submittedName>
</protein>
<evidence type="ECO:0000256" key="6">
    <source>
        <dbReference type="SAM" id="Phobius"/>
    </source>
</evidence>
<dbReference type="PANTHER" id="PTHR12668:SF48">
    <property type="entry name" value="PROTEIN FATTY ACID EXPORT 1, CHLOROPLASTIC"/>
    <property type="match status" value="1"/>
</dbReference>
<dbReference type="Pfam" id="PF03647">
    <property type="entry name" value="Tmemb_14"/>
    <property type="match status" value="1"/>
</dbReference>
<evidence type="ECO:0000256" key="3">
    <source>
        <dbReference type="ARBA" id="ARBA00022692"/>
    </source>
</evidence>
<feature type="transmembrane region" description="Helical" evidence="6">
    <location>
        <begin position="151"/>
        <end position="169"/>
    </location>
</feature>
<sequence length="218" mass="23150">MTKFTMPMWKLYGLLKGLLIIQFSVVMRLEGSSTEIPSSETNALNYMADAPNSHIEGTSKSYPTIEEGVGGKIGMDEPTHEEGVSQPKKAAKIHDFCLGIPFGGLVLSGGLVGFLFSKNPATLSTGILFGGALLALSTFSLKIWRQGKSSLTFILGQAALSAVLLGKHFQSYSMTKKIFPTGFYAVISAAMLCFYSSVVISGGNPAPKKLKLATSAPS</sequence>
<gene>
    <name evidence="8" type="ORF">HHK36_017248</name>
</gene>
<accession>A0A834Z453</accession>
<evidence type="ECO:0000256" key="5">
    <source>
        <dbReference type="ARBA" id="ARBA00023136"/>
    </source>
</evidence>
<dbReference type="AlphaFoldDB" id="A0A834Z453"/>
<feature type="transmembrane region" description="Helical" evidence="6">
    <location>
        <begin position="123"/>
        <end position="144"/>
    </location>
</feature>
<dbReference type="OrthoDB" id="655183at2759"/>
<keyword evidence="4 6" id="KW-1133">Transmembrane helix</keyword>
<feature type="transmembrane region" description="Helical" evidence="6">
    <location>
        <begin position="181"/>
        <end position="202"/>
    </location>
</feature>
<comment type="subcellular location">
    <subcellularLocation>
        <location evidence="1">Membrane</location>
    </subcellularLocation>
</comment>
<name>A0A834Z453_TETSI</name>
<evidence type="ECO:0000313" key="9">
    <source>
        <dbReference type="Proteomes" id="UP000655225"/>
    </source>
</evidence>
<comment type="similarity">
    <text evidence="2">Belongs to the TMEM14 family.</text>
</comment>
<evidence type="ECO:0000256" key="7">
    <source>
        <dbReference type="SAM" id="SignalP"/>
    </source>
</evidence>
<dbReference type="Gene3D" id="1.10.10.1740">
    <property type="entry name" value="Transmembrane protein 14-like"/>
    <property type="match status" value="1"/>
</dbReference>
<evidence type="ECO:0000313" key="8">
    <source>
        <dbReference type="EMBL" id="KAF8398321.1"/>
    </source>
</evidence>
<dbReference type="InterPro" id="IPR005349">
    <property type="entry name" value="TMEM14"/>
</dbReference>
<keyword evidence="7" id="KW-0732">Signal</keyword>
<evidence type="ECO:0000256" key="2">
    <source>
        <dbReference type="ARBA" id="ARBA00007590"/>
    </source>
</evidence>
<dbReference type="GO" id="GO:0009706">
    <property type="term" value="C:chloroplast inner membrane"/>
    <property type="evidence" value="ECO:0007669"/>
    <property type="project" value="TreeGrafter"/>
</dbReference>
<dbReference type="EMBL" id="JABCRI010000011">
    <property type="protein sequence ID" value="KAF8398321.1"/>
    <property type="molecule type" value="Genomic_DNA"/>
</dbReference>
<dbReference type="GO" id="GO:0015245">
    <property type="term" value="F:fatty acid transmembrane transporter activity"/>
    <property type="evidence" value="ECO:0007669"/>
    <property type="project" value="TreeGrafter"/>
</dbReference>
<evidence type="ECO:0000256" key="4">
    <source>
        <dbReference type="ARBA" id="ARBA00022989"/>
    </source>
</evidence>
<reference evidence="8 9" key="1">
    <citation type="submission" date="2020-04" db="EMBL/GenBank/DDBJ databases">
        <title>Plant Genome Project.</title>
        <authorList>
            <person name="Zhang R.-G."/>
        </authorList>
    </citation>
    <scope>NUCLEOTIDE SEQUENCE [LARGE SCALE GENOMIC DNA]</scope>
    <source>
        <strain evidence="8">YNK0</strain>
        <tissue evidence="8">Leaf</tissue>
    </source>
</reference>
<proteinExistence type="inferred from homology"/>
<feature type="chain" id="PRO_5032966354" evidence="7">
    <location>
        <begin position="32"/>
        <end position="218"/>
    </location>
</feature>
<dbReference type="OMA" id="SYACRAT"/>
<evidence type="ECO:0000256" key="1">
    <source>
        <dbReference type="ARBA" id="ARBA00004370"/>
    </source>
</evidence>
<dbReference type="InterPro" id="IPR044890">
    <property type="entry name" value="TMEM14_sf"/>
</dbReference>
<feature type="signal peptide" evidence="7">
    <location>
        <begin position="1"/>
        <end position="31"/>
    </location>
</feature>
<keyword evidence="5 6" id="KW-0472">Membrane</keyword>
<dbReference type="PANTHER" id="PTHR12668">
    <property type="entry name" value="TRANSMEMBRANE PROTEIN 14, 15"/>
    <property type="match status" value="1"/>
</dbReference>
<comment type="caution">
    <text evidence="8">The sequence shown here is derived from an EMBL/GenBank/DDBJ whole genome shotgun (WGS) entry which is preliminary data.</text>
</comment>
<keyword evidence="3 6" id="KW-0812">Transmembrane</keyword>
<feature type="transmembrane region" description="Helical" evidence="6">
    <location>
        <begin position="96"/>
        <end position="117"/>
    </location>
</feature>